<sequence length="163" mass="17840">MTQTISALAITEKAWIQDTGLDLFAASFFACAAGLLIMRLGDLKWKIGAAMLLLLAVDILLIAEHNQYAGREGVGAAIHIYCVYALGILFTLAPGLIAFGLRQVGKSWYRFSLGCAIAWVMFAPLFFFTPNAWNGAYERFVAAIMITWVAGVSWLLLQTGRKS</sequence>
<feature type="transmembrane region" description="Helical" evidence="1">
    <location>
        <begin position="78"/>
        <end position="101"/>
    </location>
</feature>
<dbReference type="AlphaFoldDB" id="A0A8J7AIY1"/>
<feature type="transmembrane region" description="Helical" evidence="1">
    <location>
        <begin position="45"/>
        <end position="63"/>
    </location>
</feature>
<keyword evidence="3" id="KW-1185">Reference proteome</keyword>
<reference evidence="2" key="1">
    <citation type="submission" date="2020-10" db="EMBL/GenBank/DDBJ databases">
        <authorList>
            <person name="Castelo-Branco R."/>
            <person name="Eusebio N."/>
            <person name="Adriana R."/>
            <person name="Vieira A."/>
            <person name="Brugerolle De Fraissinette N."/>
            <person name="Rezende De Castro R."/>
            <person name="Schneider M.P."/>
            <person name="Vasconcelos V."/>
            <person name="Leao P.N."/>
        </authorList>
    </citation>
    <scope>NUCLEOTIDE SEQUENCE</scope>
    <source>
        <strain evidence="2">LEGE 07310</strain>
    </source>
</reference>
<dbReference type="InterPro" id="IPR009339">
    <property type="entry name" value="DUF998"/>
</dbReference>
<keyword evidence="1" id="KW-0472">Membrane</keyword>
<name>A0A8J7AIY1_9CYAN</name>
<evidence type="ECO:0000256" key="1">
    <source>
        <dbReference type="SAM" id="Phobius"/>
    </source>
</evidence>
<feature type="transmembrane region" description="Helical" evidence="1">
    <location>
        <begin position="108"/>
        <end position="128"/>
    </location>
</feature>
<gene>
    <name evidence="2" type="ORF">IQ241_22010</name>
</gene>
<accession>A0A8J7AIY1</accession>
<dbReference type="Proteomes" id="UP000636505">
    <property type="component" value="Unassembled WGS sequence"/>
</dbReference>
<comment type="caution">
    <text evidence="2">The sequence shown here is derived from an EMBL/GenBank/DDBJ whole genome shotgun (WGS) entry which is preliminary data.</text>
</comment>
<dbReference type="EMBL" id="JADEXG010000074">
    <property type="protein sequence ID" value="MBE9079931.1"/>
    <property type="molecule type" value="Genomic_DNA"/>
</dbReference>
<keyword evidence="1" id="KW-0812">Transmembrane</keyword>
<feature type="transmembrane region" description="Helical" evidence="1">
    <location>
        <begin position="140"/>
        <end position="157"/>
    </location>
</feature>
<evidence type="ECO:0000313" key="2">
    <source>
        <dbReference type="EMBL" id="MBE9079931.1"/>
    </source>
</evidence>
<keyword evidence="1" id="KW-1133">Transmembrane helix</keyword>
<organism evidence="2 3">
    <name type="scientific">Vasconcelosia minhoensis LEGE 07310</name>
    <dbReference type="NCBI Taxonomy" id="915328"/>
    <lineage>
        <taxon>Bacteria</taxon>
        <taxon>Bacillati</taxon>
        <taxon>Cyanobacteriota</taxon>
        <taxon>Cyanophyceae</taxon>
        <taxon>Nodosilineales</taxon>
        <taxon>Cymatolegaceae</taxon>
        <taxon>Vasconcelosia</taxon>
        <taxon>Vasconcelosia minhoensis</taxon>
    </lineage>
</organism>
<proteinExistence type="predicted"/>
<evidence type="ECO:0000313" key="3">
    <source>
        <dbReference type="Proteomes" id="UP000636505"/>
    </source>
</evidence>
<dbReference type="Pfam" id="PF06197">
    <property type="entry name" value="DUF998"/>
    <property type="match status" value="1"/>
</dbReference>
<feature type="transmembrane region" description="Helical" evidence="1">
    <location>
        <begin position="20"/>
        <end position="38"/>
    </location>
</feature>
<protein>
    <submittedName>
        <fullName evidence="2">DUF998 domain-containing protein</fullName>
    </submittedName>
</protein>